<dbReference type="EMBL" id="AP019736">
    <property type="protein sequence ID" value="BBL07516.1"/>
    <property type="molecule type" value="Genomic_DNA"/>
</dbReference>
<dbReference type="PANTHER" id="PTHR37833:SF1">
    <property type="entry name" value="SIGNAL PEPTIDE PROTEIN"/>
    <property type="match status" value="1"/>
</dbReference>
<dbReference type="InterPro" id="IPR013783">
    <property type="entry name" value="Ig-like_fold"/>
</dbReference>
<evidence type="ECO:0000313" key="2">
    <source>
        <dbReference type="Proteomes" id="UP000319374"/>
    </source>
</evidence>
<dbReference type="Proteomes" id="UP000319374">
    <property type="component" value="Chromosome"/>
</dbReference>
<dbReference type="AlphaFoldDB" id="A0A4Y1X4X0"/>
<reference evidence="2" key="1">
    <citation type="submission" date="2019-06" db="EMBL/GenBank/DDBJ databases">
        <title>Alistipes onderdonkii subsp. vulgaris subsp. nov., Alistipes dispar sp. nov. and Alistipes communis sp. nov., isolated from human faeces, and creation of Alistipes onderdonkii subsp. onderdonkii subsp. nov.</title>
        <authorList>
            <person name="Sakamoto M."/>
            <person name="Ikeyama N."/>
            <person name="Ogata Y."/>
            <person name="Suda W."/>
            <person name="Iino T."/>
            <person name="Hattori M."/>
            <person name="Ohkuma M."/>
        </authorList>
    </citation>
    <scope>NUCLEOTIDE SEQUENCE [LARGE SCALE GENOMIC DNA]</scope>
    <source>
        <strain evidence="2">5CPEGH6</strain>
    </source>
</reference>
<accession>A0A4Y1X4X0</accession>
<dbReference type="OrthoDB" id="826619at2"/>
<dbReference type="Gene3D" id="2.60.40.10">
    <property type="entry name" value="Immunoglobulins"/>
    <property type="match status" value="1"/>
</dbReference>
<dbReference type="InterPro" id="IPR011467">
    <property type="entry name" value="DUF1573"/>
</dbReference>
<dbReference type="Pfam" id="PF07610">
    <property type="entry name" value="DUF1573"/>
    <property type="match status" value="1"/>
</dbReference>
<proteinExistence type="predicted"/>
<organism evidence="1 2">
    <name type="scientific">Alistipes dispar</name>
    <dbReference type="NCBI Taxonomy" id="2585119"/>
    <lineage>
        <taxon>Bacteria</taxon>
        <taxon>Pseudomonadati</taxon>
        <taxon>Bacteroidota</taxon>
        <taxon>Bacteroidia</taxon>
        <taxon>Bacteroidales</taxon>
        <taxon>Rikenellaceae</taxon>
        <taxon>Alistipes</taxon>
    </lineage>
</organism>
<protein>
    <recommendedName>
        <fullName evidence="3">DUF1573 domain-containing protein</fullName>
    </recommendedName>
</protein>
<evidence type="ECO:0008006" key="3">
    <source>
        <dbReference type="Google" id="ProtNLM"/>
    </source>
</evidence>
<name>A0A4Y1X4X0_9BACT</name>
<sequence>MSSAGFAQGLPDRSEATVDSLLDPPLAAVRPLRFERATADLGTLREEDAPVRRRFVFKNRSDETIAIVRVSVGCRCLAAEWPKGGIAPGAEGAVELTYDPENHPGRIDVSAFVYVSGPDRKPAARLTFTGEVLPAANPWARFPHAMGALRLKQKGAEFRGLESGAKATERILCGNAGERPLRLSAELIPDFAAFRTEPETIPPGGEADIVITVDASEIPPARETDFSFPVIVAGVDGRPSERTLTVKINRKNKNITD</sequence>
<dbReference type="KEGG" id="ada:A5CPEGH6_21540"/>
<evidence type="ECO:0000313" key="1">
    <source>
        <dbReference type="EMBL" id="BBL07516.1"/>
    </source>
</evidence>
<keyword evidence="2" id="KW-1185">Reference proteome</keyword>
<dbReference type="PANTHER" id="PTHR37833">
    <property type="entry name" value="LIPOPROTEIN-RELATED"/>
    <property type="match status" value="1"/>
</dbReference>
<gene>
    <name evidence="1" type="ORF">A5CPEGH6_21540</name>
</gene>